<comment type="caution">
    <text evidence="1">The sequence shown here is derived from an EMBL/GenBank/DDBJ whole genome shotgun (WGS) entry which is preliminary data.</text>
</comment>
<reference evidence="1 2" key="1">
    <citation type="submission" date="2021-06" db="EMBL/GenBank/DDBJ databases">
        <title>Caerostris extrusa draft genome.</title>
        <authorList>
            <person name="Kono N."/>
            <person name="Arakawa K."/>
        </authorList>
    </citation>
    <scope>NUCLEOTIDE SEQUENCE [LARGE SCALE GENOMIC DNA]</scope>
</reference>
<dbReference type="EMBL" id="BPLR01009801">
    <property type="protein sequence ID" value="GIY34724.1"/>
    <property type="molecule type" value="Genomic_DNA"/>
</dbReference>
<organism evidence="1 2">
    <name type="scientific">Caerostris extrusa</name>
    <name type="common">Bark spider</name>
    <name type="synonym">Caerostris bankana</name>
    <dbReference type="NCBI Taxonomy" id="172846"/>
    <lineage>
        <taxon>Eukaryota</taxon>
        <taxon>Metazoa</taxon>
        <taxon>Ecdysozoa</taxon>
        <taxon>Arthropoda</taxon>
        <taxon>Chelicerata</taxon>
        <taxon>Arachnida</taxon>
        <taxon>Araneae</taxon>
        <taxon>Araneomorphae</taxon>
        <taxon>Entelegynae</taxon>
        <taxon>Araneoidea</taxon>
        <taxon>Araneidae</taxon>
        <taxon>Caerostris</taxon>
    </lineage>
</organism>
<name>A0AAV4SN14_CAEEX</name>
<gene>
    <name evidence="1" type="ORF">CEXT_476421</name>
</gene>
<keyword evidence="2" id="KW-1185">Reference proteome</keyword>
<proteinExistence type="predicted"/>
<dbReference type="Proteomes" id="UP001054945">
    <property type="component" value="Unassembled WGS sequence"/>
</dbReference>
<dbReference type="AlphaFoldDB" id="A0AAV4SN14"/>
<evidence type="ECO:0000313" key="2">
    <source>
        <dbReference type="Proteomes" id="UP001054945"/>
    </source>
</evidence>
<protein>
    <recommendedName>
        <fullName evidence="3">LAGLIDADG homing endonuclease</fullName>
    </recommendedName>
</protein>
<accession>A0AAV4SN14</accession>
<evidence type="ECO:0008006" key="3">
    <source>
        <dbReference type="Google" id="ProtNLM"/>
    </source>
</evidence>
<evidence type="ECO:0000313" key="1">
    <source>
        <dbReference type="EMBL" id="GIY34724.1"/>
    </source>
</evidence>
<sequence length="119" mass="13425">MATRFFHSCKSGVPPPLMTSRVQRRKDGTCFSSVPASLEAWTSPVLGRRVCMMDDGRVDEISILRHLLGIIDVCRFYRQRSDRLSVGKGKKGWLLVFEGAVAEAVKLLKKIIMTYLSYS</sequence>